<dbReference type="Gene3D" id="2.130.10.10">
    <property type="entry name" value="YVTN repeat-like/Quinoprotein amine dehydrogenase"/>
    <property type="match status" value="1"/>
</dbReference>
<evidence type="ECO:0000256" key="1">
    <source>
        <dbReference type="ARBA" id="ARBA00005564"/>
    </source>
</evidence>
<dbReference type="PANTHER" id="PTHR30344:SF1">
    <property type="entry name" value="6-PHOSPHOGLUCONOLACTONASE"/>
    <property type="match status" value="1"/>
</dbReference>
<evidence type="ECO:0000313" key="3">
    <source>
        <dbReference type="EMBL" id="RRQ86015.1"/>
    </source>
</evidence>
<dbReference type="AlphaFoldDB" id="A0A3R8QH92"/>
<comment type="caution">
    <text evidence="3">The sequence shown here is derived from an EMBL/GenBank/DDBJ whole genome shotgun (WGS) entry which is preliminary data.</text>
</comment>
<accession>A0A3R8QH92</accession>
<reference evidence="3 4" key="1">
    <citation type="submission" date="2017-10" db="EMBL/GenBank/DDBJ databases">
        <title>Draft genome of actinobacteria isolated from guarana (Paullinia cupana (Mart.) Ducke.</title>
        <authorList>
            <person name="Siqueira K.A."/>
            <person name="Liotti R.G."/>
            <person name="Mendes T.A."/>
            <person name="Soares M.A."/>
        </authorList>
    </citation>
    <scope>NUCLEOTIDE SEQUENCE [LARGE SCALE GENOMIC DNA]</scope>
    <source>
        <strain evidence="3 4">199</strain>
    </source>
</reference>
<name>A0A3R8QH92_9ACTN</name>
<dbReference type="GO" id="GO:0017057">
    <property type="term" value="F:6-phosphogluconolactonase activity"/>
    <property type="evidence" value="ECO:0007669"/>
    <property type="project" value="TreeGrafter"/>
</dbReference>
<dbReference type="InterPro" id="IPR015943">
    <property type="entry name" value="WD40/YVTN_repeat-like_dom_sf"/>
</dbReference>
<dbReference type="EMBL" id="PDES01000006">
    <property type="protein sequence ID" value="RRQ86015.1"/>
    <property type="molecule type" value="Genomic_DNA"/>
</dbReference>
<protein>
    <recommendedName>
        <fullName evidence="5">Lactonase family protein</fullName>
    </recommendedName>
</protein>
<evidence type="ECO:0000313" key="4">
    <source>
        <dbReference type="Proteomes" id="UP000276379"/>
    </source>
</evidence>
<dbReference type="Pfam" id="PF10282">
    <property type="entry name" value="Lactonase"/>
    <property type="match status" value="1"/>
</dbReference>
<dbReference type="InterPro" id="IPR050282">
    <property type="entry name" value="Cycloisomerase_2"/>
</dbReference>
<evidence type="ECO:0000256" key="2">
    <source>
        <dbReference type="SAM" id="MobiDB-lite"/>
    </source>
</evidence>
<evidence type="ECO:0008006" key="5">
    <source>
        <dbReference type="Google" id="ProtNLM"/>
    </source>
</evidence>
<sequence>MSGSAAGRAFIGSFTSAGGPGIVVADIDPRTGALTWAGAVKSVADPSYLAVGHGEAGPVLYAVSETVAGAVAAYDAAGAAPRPLGEPVQVGGDEPTHLALAQGYLLTANYGSGSVSALPLTAEGLPLPPSAVLPHEGSGPHPERQRSPHAHQIVPDPTGRWVLGVDLGTDSVRICSLDERTGGLRPHGATALPPGTGPRHLAFHPSGDHAYVLGELRPTMTVCRWDAAAGVLRTVGETPLFPGGTDVPVQPSAPVVAPDGRYLWAAVRGTDTIAVLALDASGERAELVTAVPCGGRWPRDLVLDPAGRRLYAANERSGEVTWLDLDTATGVPRPAGSLPVPAASSVAFG</sequence>
<proteinExistence type="inferred from homology"/>
<comment type="similarity">
    <text evidence="1">Belongs to the cycloisomerase 2 family.</text>
</comment>
<dbReference type="InterPro" id="IPR011048">
    <property type="entry name" value="Haem_d1_sf"/>
</dbReference>
<keyword evidence="4" id="KW-1185">Reference proteome</keyword>
<dbReference type="PANTHER" id="PTHR30344">
    <property type="entry name" value="6-PHOSPHOGLUCONOLACTONASE-RELATED"/>
    <property type="match status" value="1"/>
</dbReference>
<gene>
    <name evidence="3" type="ORF">CQW44_13730</name>
</gene>
<organism evidence="3 4">
    <name type="scientific">Streptomyces griseofuscus</name>
    <dbReference type="NCBI Taxonomy" id="146922"/>
    <lineage>
        <taxon>Bacteria</taxon>
        <taxon>Bacillati</taxon>
        <taxon>Actinomycetota</taxon>
        <taxon>Actinomycetes</taxon>
        <taxon>Kitasatosporales</taxon>
        <taxon>Streptomycetaceae</taxon>
        <taxon>Streptomyces</taxon>
    </lineage>
</organism>
<dbReference type="SUPFAM" id="SSF51004">
    <property type="entry name" value="C-terminal (heme d1) domain of cytochrome cd1-nitrite reductase"/>
    <property type="match status" value="1"/>
</dbReference>
<dbReference type="GO" id="GO:0005829">
    <property type="term" value="C:cytosol"/>
    <property type="evidence" value="ECO:0007669"/>
    <property type="project" value="TreeGrafter"/>
</dbReference>
<dbReference type="RefSeq" id="WP_125213450.1">
    <property type="nucleotide sequence ID" value="NZ_PDES01000006.1"/>
</dbReference>
<dbReference type="Proteomes" id="UP000276379">
    <property type="component" value="Unassembled WGS sequence"/>
</dbReference>
<dbReference type="InterPro" id="IPR019405">
    <property type="entry name" value="Lactonase_7-beta_prop"/>
</dbReference>
<feature type="region of interest" description="Disordered" evidence="2">
    <location>
        <begin position="128"/>
        <end position="157"/>
    </location>
</feature>